<evidence type="ECO:0000256" key="1">
    <source>
        <dbReference type="SAM" id="MobiDB-lite"/>
    </source>
</evidence>
<dbReference type="RefSeq" id="WP_369210087.1">
    <property type="nucleotide sequence ID" value="NZ_JBFNXQ010000117.1"/>
</dbReference>
<comment type="caution">
    <text evidence="2">The sequence shown here is derived from an EMBL/GenBank/DDBJ whole genome shotgun (WGS) entry which is preliminary data.</text>
</comment>
<dbReference type="Proteomes" id="UP001560045">
    <property type="component" value="Unassembled WGS sequence"/>
</dbReference>
<name>A0ABV3XNC2_9ACTN</name>
<feature type="region of interest" description="Disordered" evidence="1">
    <location>
        <begin position="1"/>
        <end position="58"/>
    </location>
</feature>
<accession>A0ABV3XNC2</accession>
<feature type="compositionally biased region" description="Acidic residues" evidence="1">
    <location>
        <begin position="43"/>
        <end position="58"/>
    </location>
</feature>
<protein>
    <submittedName>
        <fullName evidence="2">Uncharacterized protein</fullName>
    </submittedName>
</protein>
<sequence>MTESTQGRPPVDETRPSAPEQDQGGGPSVPTDSGVGVGLGEADTFEPEESGPAEPETE</sequence>
<evidence type="ECO:0000313" key="2">
    <source>
        <dbReference type="EMBL" id="MEX5721280.1"/>
    </source>
</evidence>
<dbReference type="EMBL" id="JBFNXQ010000117">
    <property type="protein sequence ID" value="MEX5721280.1"/>
    <property type="molecule type" value="Genomic_DNA"/>
</dbReference>
<gene>
    <name evidence="2" type="ORF">ABQ292_23280</name>
</gene>
<proteinExistence type="predicted"/>
<evidence type="ECO:0000313" key="3">
    <source>
        <dbReference type="Proteomes" id="UP001560045"/>
    </source>
</evidence>
<organism evidence="2 3">
    <name type="scientific">Geodermatophilus maliterrae</name>
    <dbReference type="NCBI Taxonomy" id="3162531"/>
    <lineage>
        <taxon>Bacteria</taxon>
        <taxon>Bacillati</taxon>
        <taxon>Actinomycetota</taxon>
        <taxon>Actinomycetes</taxon>
        <taxon>Geodermatophilales</taxon>
        <taxon>Geodermatophilaceae</taxon>
        <taxon>Geodermatophilus</taxon>
    </lineage>
</organism>
<keyword evidence="3" id="KW-1185">Reference proteome</keyword>
<reference evidence="2 3" key="1">
    <citation type="submission" date="2024-06" db="EMBL/GenBank/DDBJ databases">
        <title>Draft genome sequence of Geodermatophilus badlandi, a novel member of the Geodermatophilaceae isolated from badland sedimentary rocks in the Red desert, Wyoming, USA.</title>
        <authorList>
            <person name="Ben Tekaya S."/>
            <person name="Nouioui I."/>
            <person name="Flores G.M."/>
            <person name="Shaal M.N."/>
            <person name="Bredoire F."/>
            <person name="Basile F."/>
            <person name="Van Diepen L."/>
            <person name="Ward N.L."/>
        </authorList>
    </citation>
    <scope>NUCLEOTIDE SEQUENCE [LARGE SCALE GENOMIC DNA]</scope>
    <source>
        <strain evidence="2 3">WL48A</strain>
    </source>
</reference>